<keyword evidence="2" id="KW-1185">Reference proteome</keyword>
<name>A0A8T2P0J0_9TELE</name>
<protein>
    <submittedName>
        <fullName evidence="1">Uncharacterized protein</fullName>
    </submittedName>
</protein>
<evidence type="ECO:0000313" key="2">
    <source>
        <dbReference type="Proteomes" id="UP000824540"/>
    </source>
</evidence>
<dbReference type="AlphaFoldDB" id="A0A8T2P0J0"/>
<gene>
    <name evidence="1" type="ORF">JZ751_005830</name>
</gene>
<dbReference type="EMBL" id="JAFBMS010000014">
    <property type="protein sequence ID" value="KAG9346903.1"/>
    <property type="molecule type" value="Genomic_DNA"/>
</dbReference>
<sequence>MTRQEDCTRSRSSSLTHTAPGRFRARHILTKAEEGCECQGSYSLMEISREDSLRNRLCNATLLEFNSVADRDIFQNISCSLTPRQLRQTRDAFQQNIPRALDLNPVETLGLVEKTAEDATPVFEQISRLRYSLLSDAAQSLDFKSDMVPPARLRYAEAEDVTT</sequence>
<dbReference type="OrthoDB" id="8432989at2759"/>
<dbReference type="Proteomes" id="UP000824540">
    <property type="component" value="Unassembled WGS sequence"/>
</dbReference>
<reference evidence="1" key="1">
    <citation type="thesis" date="2021" institute="BYU ScholarsArchive" country="Provo, UT, USA">
        <title>Applications of and Algorithms for Genome Assembly and Genomic Analyses with an Emphasis on Marine Teleosts.</title>
        <authorList>
            <person name="Pickett B.D."/>
        </authorList>
    </citation>
    <scope>NUCLEOTIDE SEQUENCE</scope>
    <source>
        <strain evidence="1">HI-2016</strain>
    </source>
</reference>
<organism evidence="1 2">
    <name type="scientific">Albula glossodonta</name>
    <name type="common">roundjaw bonefish</name>
    <dbReference type="NCBI Taxonomy" id="121402"/>
    <lineage>
        <taxon>Eukaryota</taxon>
        <taxon>Metazoa</taxon>
        <taxon>Chordata</taxon>
        <taxon>Craniata</taxon>
        <taxon>Vertebrata</taxon>
        <taxon>Euteleostomi</taxon>
        <taxon>Actinopterygii</taxon>
        <taxon>Neopterygii</taxon>
        <taxon>Teleostei</taxon>
        <taxon>Albuliformes</taxon>
        <taxon>Albulidae</taxon>
        <taxon>Albula</taxon>
    </lineage>
</organism>
<comment type="caution">
    <text evidence="1">The sequence shown here is derived from an EMBL/GenBank/DDBJ whole genome shotgun (WGS) entry which is preliminary data.</text>
</comment>
<evidence type="ECO:0000313" key="1">
    <source>
        <dbReference type="EMBL" id="KAG9346903.1"/>
    </source>
</evidence>
<accession>A0A8T2P0J0</accession>
<proteinExistence type="predicted"/>